<evidence type="ECO:0008006" key="2">
    <source>
        <dbReference type="Google" id="ProtNLM"/>
    </source>
</evidence>
<reference evidence="1" key="1">
    <citation type="submission" date="2014-01" db="EMBL/GenBank/DDBJ databases">
        <authorList>
            <person name="Brown-Elliot B."/>
            <person name="Wallace R."/>
            <person name="Lenaerts A."/>
            <person name="Ordway D."/>
            <person name="DeGroote M.A."/>
            <person name="Parker T."/>
            <person name="Sizemore C."/>
            <person name="Tallon L.J."/>
            <person name="Sadzewicz L.K."/>
            <person name="Sengamalay N."/>
            <person name="Fraser C.M."/>
            <person name="Hine E."/>
            <person name="Shefchek K.A."/>
            <person name="Das S.P."/>
            <person name="Tettelin H."/>
        </authorList>
    </citation>
    <scope>NUCLEOTIDE SEQUENCE [LARGE SCALE GENOMIC DNA]</scope>
    <source>
        <strain evidence="1">4042</strain>
    </source>
</reference>
<organism evidence="1">
    <name type="scientific">Mycobacterium xenopi 4042</name>
    <dbReference type="NCBI Taxonomy" id="1299334"/>
    <lineage>
        <taxon>Bacteria</taxon>
        <taxon>Bacillati</taxon>
        <taxon>Actinomycetota</taxon>
        <taxon>Actinomycetes</taxon>
        <taxon>Mycobacteriales</taxon>
        <taxon>Mycobacteriaceae</taxon>
        <taxon>Mycobacterium</taxon>
    </lineage>
</organism>
<dbReference type="AlphaFoldDB" id="X7Z367"/>
<dbReference type="Gene3D" id="3.40.50.1450">
    <property type="entry name" value="HybD-like"/>
    <property type="match status" value="1"/>
</dbReference>
<name>X7Z367_MYCXE</name>
<evidence type="ECO:0000313" key="1">
    <source>
        <dbReference type="EMBL" id="EUA13902.1"/>
    </source>
</evidence>
<accession>X7Z367</accession>
<protein>
    <recommendedName>
        <fullName evidence="2">Glycerate kinase</fullName>
    </recommendedName>
</protein>
<comment type="caution">
    <text evidence="1">The sequence shown here is derived from an EMBL/GenBank/DDBJ whole genome shotgun (WGS) entry which is preliminary data.</text>
</comment>
<dbReference type="EMBL" id="JAOB01000081">
    <property type="protein sequence ID" value="EUA13902.1"/>
    <property type="molecule type" value="Genomic_DNA"/>
</dbReference>
<dbReference type="PATRIC" id="fig|1299334.3.peg.8784"/>
<gene>
    <name evidence="1" type="ORF">I553_7022</name>
</gene>
<sequence>MVPRTIVVGCEVADVADGMGLSEPVRAAVPEAVAAVESAVAMLADAAAREV</sequence>
<dbReference type="InterPro" id="IPR023430">
    <property type="entry name" value="Pept_HybD-like_dom_sf"/>
</dbReference>
<dbReference type="SUPFAM" id="SSF53163">
    <property type="entry name" value="HybD-like"/>
    <property type="match status" value="1"/>
</dbReference>
<proteinExistence type="predicted"/>